<dbReference type="InterPro" id="IPR006575">
    <property type="entry name" value="RWD_dom"/>
</dbReference>
<dbReference type="SUPFAM" id="SSF54495">
    <property type="entry name" value="UBC-like"/>
    <property type="match status" value="1"/>
</dbReference>
<feature type="region of interest" description="Disordered" evidence="1">
    <location>
        <begin position="178"/>
        <end position="245"/>
    </location>
</feature>
<evidence type="ECO:0000256" key="1">
    <source>
        <dbReference type="SAM" id="MobiDB-lite"/>
    </source>
</evidence>
<dbReference type="FunFam" id="3.10.110.10:FF:000075">
    <property type="entry name" value="RWD domain-containing protein (Gir2)"/>
    <property type="match status" value="1"/>
</dbReference>
<protein>
    <submittedName>
        <fullName evidence="3">RWD-domain-containing protein</fullName>
    </submittedName>
</protein>
<dbReference type="InterPro" id="IPR040213">
    <property type="entry name" value="GIR2-like"/>
</dbReference>
<dbReference type="GeneID" id="54291007"/>
<dbReference type="PANTHER" id="PTHR12292">
    <property type="entry name" value="RWD DOMAIN-CONTAINING PROTEIN"/>
    <property type="match status" value="1"/>
</dbReference>
<feature type="domain" description="RWD" evidence="2">
    <location>
        <begin position="8"/>
        <end position="130"/>
    </location>
</feature>
<feature type="compositionally biased region" description="Basic and acidic residues" evidence="1">
    <location>
        <begin position="178"/>
        <end position="207"/>
    </location>
</feature>
<dbReference type="AlphaFoldDB" id="A0A6A5Y1H0"/>
<dbReference type="PROSITE" id="PS50908">
    <property type="entry name" value="RWD"/>
    <property type="match status" value="1"/>
</dbReference>
<dbReference type="Proteomes" id="UP000799778">
    <property type="component" value="Unassembled WGS sequence"/>
</dbReference>
<keyword evidence="4" id="KW-1185">Reference proteome</keyword>
<dbReference type="OrthoDB" id="277175at2759"/>
<dbReference type="InterPro" id="IPR016135">
    <property type="entry name" value="UBQ-conjugating_enzyme/RWD"/>
</dbReference>
<dbReference type="SMART" id="SM00591">
    <property type="entry name" value="RWD"/>
    <property type="match status" value="1"/>
</dbReference>
<dbReference type="Gene3D" id="3.10.110.10">
    <property type="entry name" value="Ubiquitin Conjugating Enzyme"/>
    <property type="match status" value="1"/>
</dbReference>
<evidence type="ECO:0000313" key="4">
    <source>
        <dbReference type="Proteomes" id="UP000799778"/>
    </source>
</evidence>
<dbReference type="EMBL" id="ML978067">
    <property type="protein sequence ID" value="KAF2019109.1"/>
    <property type="molecule type" value="Genomic_DNA"/>
</dbReference>
<gene>
    <name evidence="3" type="ORF">BU24DRAFT_489139</name>
</gene>
<reference evidence="3" key="1">
    <citation type="journal article" date="2020" name="Stud. Mycol.">
        <title>101 Dothideomycetes genomes: a test case for predicting lifestyles and emergence of pathogens.</title>
        <authorList>
            <person name="Haridas S."/>
            <person name="Albert R."/>
            <person name="Binder M."/>
            <person name="Bloem J."/>
            <person name="Labutti K."/>
            <person name="Salamov A."/>
            <person name="Andreopoulos B."/>
            <person name="Baker S."/>
            <person name="Barry K."/>
            <person name="Bills G."/>
            <person name="Bluhm B."/>
            <person name="Cannon C."/>
            <person name="Castanera R."/>
            <person name="Culley D."/>
            <person name="Daum C."/>
            <person name="Ezra D."/>
            <person name="Gonzalez J."/>
            <person name="Henrissat B."/>
            <person name="Kuo A."/>
            <person name="Liang C."/>
            <person name="Lipzen A."/>
            <person name="Lutzoni F."/>
            <person name="Magnuson J."/>
            <person name="Mondo S."/>
            <person name="Nolan M."/>
            <person name="Ohm R."/>
            <person name="Pangilinan J."/>
            <person name="Park H.-J."/>
            <person name="Ramirez L."/>
            <person name="Alfaro M."/>
            <person name="Sun H."/>
            <person name="Tritt A."/>
            <person name="Yoshinaga Y."/>
            <person name="Zwiers L.-H."/>
            <person name="Turgeon B."/>
            <person name="Goodwin S."/>
            <person name="Spatafora J."/>
            <person name="Crous P."/>
            <person name="Grigoriev I."/>
        </authorList>
    </citation>
    <scope>NUCLEOTIDE SEQUENCE</scope>
    <source>
        <strain evidence="3">CBS 175.79</strain>
    </source>
</reference>
<dbReference type="Pfam" id="PF05773">
    <property type="entry name" value="RWD"/>
    <property type="match status" value="1"/>
</dbReference>
<sequence>MGVEEQKEEREILESIYPDEITDISPTEYRISIALDIESDDATAFDPDDEDSAASKPSINLTVSYPPDYPDEGPRLDISAPPNAAKHEYLDVQEDKARLLSALSDTIEENLGMAMVFTLVSTLKEAAEQLIAERAGAKQAALEQEAARAEEEENRKFQGQAVTRESFLKWREGFRREMQEEEQRRLEEKEEAEKKKRGPKEEKRMSGKELWVNGLVGKGEDDEGEGDGRDALEGMEKLGIVEAAS</sequence>
<feature type="compositionally biased region" description="Basic and acidic residues" evidence="1">
    <location>
        <begin position="226"/>
        <end position="236"/>
    </location>
</feature>
<organism evidence="3 4">
    <name type="scientific">Aaosphaeria arxii CBS 175.79</name>
    <dbReference type="NCBI Taxonomy" id="1450172"/>
    <lineage>
        <taxon>Eukaryota</taxon>
        <taxon>Fungi</taxon>
        <taxon>Dikarya</taxon>
        <taxon>Ascomycota</taxon>
        <taxon>Pezizomycotina</taxon>
        <taxon>Dothideomycetes</taxon>
        <taxon>Pleosporomycetidae</taxon>
        <taxon>Pleosporales</taxon>
        <taxon>Pleosporales incertae sedis</taxon>
        <taxon>Aaosphaeria</taxon>
    </lineage>
</organism>
<name>A0A6A5Y1H0_9PLEO</name>
<evidence type="ECO:0000313" key="3">
    <source>
        <dbReference type="EMBL" id="KAF2019109.1"/>
    </source>
</evidence>
<evidence type="ECO:0000259" key="2">
    <source>
        <dbReference type="PROSITE" id="PS50908"/>
    </source>
</evidence>
<feature type="compositionally biased region" description="Acidic residues" evidence="1">
    <location>
        <begin position="42"/>
        <end position="52"/>
    </location>
</feature>
<proteinExistence type="predicted"/>
<accession>A0A6A5Y1H0</accession>
<dbReference type="RefSeq" id="XP_033387448.1">
    <property type="nucleotide sequence ID" value="XM_033533610.1"/>
</dbReference>
<feature type="region of interest" description="Disordered" evidence="1">
    <location>
        <begin position="42"/>
        <end position="81"/>
    </location>
</feature>